<sequence length="280" mass="30421">MSVLVTGASGGIGSAIIETLRRSGAPVRGLCRNPSGVPMPEPDLFVGDLAKPRSLRAALHDVRAVFLYSFPEPDGLPALVTEFRSAGVEKVVVLSTIDTTRDEPFVEYNRERHLAVENAMVDGGFTCVCLRPGAFARNAVRFWGEQIRAERLVRLPFPESRQAPIADEDIAAVAVRSLTSDALDHRRIVLTGPESLTMRRQVALIGAAIGEPIDVDEISEPAARTLYGRVLPPAYLDLLMGQWAFEVTEDAVVTDAVATITGRDPIDYGTWALTHRAMFA</sequence>
<dbReference type="RefSeq" id="WP_163799938.1">
    <property type="nucleotide sequence ID" value="NZ_AP022588.1"/>
</dbReference>
<dbReference type="InterPro" id="IPR036291">
    <property type="entry name" value="NAD(P)-bd_dom_sf"/>
</dbReference>
<dbReference type="InterPro" id="IPR016040">
    <property type="entry name" value="NAD(P)-bd_dom"/>
</dbReference>
<name>A0A7I7QVT5_9MYCO</name>
<dbReference type="PANTHER" id="PTHR43162">
    <property type="match status" value="1"/>
</dbReference>
<dbReference type="PANTHER" id="PTHR43162:SF1">
    <property type="entry name" value="PRESTALK A DIFFERENTIATION PROTEIN A"/>
    <property type="match status" value="1"/>
</dbReference>
<reference evidence="2 3" key="1">
    <citation type="journal article" date="2019" name="Emerg. Microbes Infect.">
        <title>Comprehensive subspecies identification of 175 nontuberculous mycobacteria species based on 7547 genomic profiles.</title>
        <authorList>
            <person name="Matsumoto Y."/>
            <person name="Kinjo T."/>
            <person name="Motooka D."/>
            <person name="Nabeya D."/>
            <person name="Jung N."/>
            <person name="Uechi K."/>
            <person name="Horii T."/>
            <person name="Iida T."/>
            <person name="Fujita J."/>
            <person name="Nakamura S."/>
        </authorList>
    </citation>
    <scope>NUCLEOTIDE SEQUENCE [LARGE SCALE GENOMIC DNA]</scope>
    <source>
        <strain evidence="2 3">JCM 17899</strain>
    </source>
</reference>
<dbReference type="Proteomes" id="UP000467193">
    <property type="component" value="Chromosome"/>
</dbReference>
<organism evidence="2 3">
    <name type="scientific">Mycolicibacterium sediminis</name>
    <dbReference type="NCBI Taxonomy" id="1286180"/>
    <lineage>
        <taxon>Bacteria</taxon>
        <taxon>Bacillati</taxon>
        <taxon>Actinomycetota</taxon>
        <taxon>Actinomycetes</taxon>
        <taxon>Mycobacteriales</taxon>
        <taxon>Mycobacteriaceae</taxon>
        <taxon>Mycolicibacterium</taxon>
    </lineage>
</organism>
<dbReference type="Pfam" id="PF13460">
    <property type="entry name" value="NAD_binding_10"/>
    <property type="match status" value="1"/>
</dbReference>
<dbReference type="AlphaFoldDB" id="A0A7I7QVT5"/>
<dbReference type="InterPro" id="IPR051604">
    <property type="entry name" value="Ergot_Alk_Oxidoreductase"/>
</dbReference>
<dbReference type="KEGG" id="msei:MSEDJ_45490"/>
<evidence type="ECO:0000259" key="1">
    <source>
        <dbReference type="Pfam" id="PF13460"/>
    </source>
</evidence>
<dbReference type="Gene3D" id="3.40.50.720">
    <property type="entry name" value="NAD(P)-binding Rossmann-like Domain"/>
    <property type="match status" value="1"/>
</dbReference>
<feature type="domain" description="NAD(P)-binding" evidence="1">
    <location>
        <begin position="7"/>
        <end position="180"/>
    </location>
</feature>
<dbReference type="SUPFAM" id="SSF51735">
    <property type="entry name" value="NAD(P)-binding Rossmann-fold domains"/>
    <property type="match status" value="1"/>
</dbReference>
<evidence type="ECO:0000313" key="2">
    <source>
        <dbReference type="EMBL" id="BBY30453.1"/>
    </source>
</evidence>
<protein>
    <submittedName>
        <fullName evidence="2">Nucleotide-diphosphate-sugar epimerase</fullName>
    </submittedName>
</protein>
<evidence type="ECO:0000313" key="3">
    <source>
        <dbReference type="Proteomes" id="UP000467193"/>
    </source>
</evidence>
<keyword evidence="3" id="KW-1185">Reference proteome</keyword>
<accession>A0A7I7QVT5</accession>
<proteinExistence type="predicted"/>
<dbReference type="EMBL" id="AP022588">
    <property type="protein sequence ID" value="BBY30453.1"/>
    <property type="molecule type" value="Genomic_DNA"/>
</dbReference>
<gene>
    <name evidence="2" type="ORF">MSEDJ_45490</name>
</gene>